<dbReference type="Pfam" id="PF00494">
    <property type="entry name" value="SQS_PSY"/>
    <property type="match status" value="1"/>
</dbReference>
<proteinExistence type="predicted"/>
<dbReference type="EMBL" id="BBWU01000016">
    <property type="protein sequence ID" value="GAO38623.1"/>
    <property type="molecule type" value="Genomic_DNA"/>
</dbReference>
<comment type="caution">
    <text evidence="1">The sequence shown here is derived from an EMBL/GenBank/DDBJ whole genome shotgun (WGS) entry which is preliminary data.</text>
</comment>
<dbReference type="STRING" id="1219043.SCH01S_16_01420"/>
<protein>
    <recommendedName>
        <fullName evidence="3">Phytoene synthase</fullName>
    </recommendedName>
</protein>
<dbReference type="RefSeq" id="WP_245612148.1">
    <property type="nucleotide sequence ID" value="NZ_BBWU01000016.1"/>
</dbReference>
<dbReference type="InterPro" id="IPR008949">
    <property type="entry name" value="Isoprenoid_synthase_dom_sf"/>
</dbReference>
<gene>
    <name evidence="1" type="ORF">SCH01S_16_01420</name>
</gene>
<dbReference type="Proteomes" id="UP000033202">
    <property type="component" value="Unassembled WGS sequence"/>
</dbReference>
<dbReference type="AlphaFoldDB" id="A0A0E9MM88"/>
<organism evidence="1 2">
    <name type="scientific">Sphingomonas changbaiensis NBRC 104936</name>
    <dbReference type="NCBI Taxonomy" id="1219043"/>
    <lineage>
        <taxon>Bacteria</taxon>
        <taxon>Pseudomonadati</taxon>
        <taxon>Pseudomonadota</taxon>
        <taxon>Alphaproteobacteria</taxon>
        <taxon>Sphingomonadales</taxon>
        <taxon>Sphingomonadaceae</taxon>
        <taxon>Sphingomonas</taxon>
    </lineage>
</organism>
<accession>A0A0E9MM88</accession>
<evidence type="ECO:0000313" key="1">
    <source>
        <dbReference type="EMBL" id="GAO38623.1"/>
    </source>
</evidence>
<dbReference type="SUPFAM" id="SSF48576">
    <property type="entry name" value="Terpenoid synthases"/>
    <property type="match status" value="1"/>
</dbReference>
<reference evidence="1 2" key="1">
    <citation type="submission" date="2015-04" db="EMBL/GenBank/DDBJ databases">
        <title>Whole genome shotgun sequence of Sphingomonas changbaiensis NBRC 104936.</title>
        <authorList>
            <person name="Katano-Makiyama Y."/>
            <person name="Hosoyama A."/>
            <person name="Hashimoto M."/>
            <person name="Noguchi M."/>
            <person name="Tsuchikane K."/>
            <person name="Ohji S."/>
            <person name="Yamazoe A."/>
            <person name="Ichikawa N."/>
            <person name="Kimura A."/>
            <person name="Fujita N."/>
        </authorList>
    </citation>
    <scope>NUCLEOTIDE SEQUENCE [LARGE SCALE GENOMIC DNA]</scope>
    <source>
        <strain evidence="1 2">NBRC 104936</strain>
    </source>
</reference>
<name>A0A0E9MM88_9SPHN</name>
<dbReference type="InterPro" id="IPR002060">
    <property type="entry name" value="Squ/phyt_synthse"/>
</dbReference>
<dbReference type="Gene3D" id="1.10.600.10">
    <property type="entry name" value="Farnesyl Diphosphate Synthase"/>
    <property type="match status" value="1"/>
</dbReference>
<keyword evidence="2" id="KW-1185">Reference proteome</keyword>
<evidence type="ECO:0008006" key="3">
    <source>
        <dbReference type="Google" id="ProtNLM"/>
    </source>
</evidence>
<sequence length="219" mass="23063">MMNADISAPQPADPERALALAYAPSSRRPALAALWALDEQLGAIVARTENPAVGQMRLTWWHDALQSLGTAAPVDPVLVALADASAIEPTSLLPLIDGWEALLDPLPLPEDSLATYAAARGGTLFGVAAKLLGGAPDAAERAGRLWALVDLAFRISDRTTAERALALASAYAMPERLPKALAVLTALAGRDLRRGLDLPRRQGSPRRVARAMLAGLTGR</sequence>
<evidence type="ECO:0000313" key="2">
    <source>
        <dbReference type="Proteomes" id="UP000033202"/>
    </source>
</evidence>